<name>T1GBY7_MEGSC</name>
<evidence type="ECO:0000313" key="1">
    <source>
        <dbReference type="EnsemblMetazoa" id="MESCA000779-PA"/>
    </source>
</evidence>
<reference evidence="2" key="1">
    <citation type="submission" date="2013-02" db="EMBL/GenBank/DDBJ databases">
        <authorList>
            <person name="Hughes D."/>
        </authorList>
    </citation>
    <scope>NUCLEOTIDE SEQUENCE</scope>
    <source>
        <strain>Durham</strain>
        <strain evidence="2">NC isolate 2 -- Noor lab</strain>
    </source>
</reference>
<keyword evidence="2" id="KW-1185">Reference proteome</keyword>
<organism evidence="1 2">
    <name type="scientific">Megaselia scalaris</name>
    <name type="common">Humpbacked fly</name>
    <name type="synonym">Phora scalaris</name>
    <dbReference type="NCBI Taxonomy" id="36166"/>
    <lineage>
        <taxon>Eukaryota</taxon>
        <taxon>Metazoa</taxon>
        <taxon>Ecdysozoa</taxon>
        <taxon>Arthropoda</taxon>
        <taxon>Hexapoda</taxon>
        <taxon>Insecta</taxon>
        <taxon>Pterygota</taxon>
        <taxon>Neoptera</taxon>
        <taxon>Endopterygota</taxon>
        <taxon>Diptera</taxon>
        <taxon>Brachycera</taxon>
        <taxon>Muscomorpha</taxon>
        <taxon>Platypezoidea</taxon>
        <taxon>Phoridae</taxon>
        <taxon>Megaseliini</taxon>
        <taxon>Megaselia</taxon>
    </lineage>
</organism>
<reference evidence="1" key="2">
    <citation type="submission" date="2015-06" db="UniProtKB">
        <authorList>
            <consortium name="EnsemblMetazoa"/>
        </authorList>
    </citation>
    <scope>IDENTIFICATION</scope>
</reference>
<dbReference type="EnsemblMetazoa" id="MESCA000779-RA">
    <property type="protein sequence ID" value="MESCA000779-PA"/>
    <property type="gene ID" value="MESCA000779"/>
</dbReference>
<evidence type="ECO:0000313" key="2">
    <source>
        <dbReference type="Proteomes" id="UP000015102"/>
    </source>
</evidence>
<protein>
    <submittedName>
        <fullName evidence="1">Uncharacterized protein</fullName>
    </submittedName>
</protein>
<dbReference type="EMBL" id="CAQQ02197079">
    <property type="status" value="NOT_ANNOTATED_CDS"/>
    <property type="molecule type" value="Genomic_DNA"/>
</dbReference>
<dbReference type="HOGENOM" id="CLU_1837390_0_0_1"/>
<dbReference type="Proteomes" id="UP000015102">
    <property type="component" value="Unassembled WGS sequence"/>
</dbReference>
<dbReference type="EMBL" id="CAQQ02197077">
    <property type="status" value="NOT_ANNOTATED_CDS"/>
    <property type="molecule type" value="Genomic_DNA"/>
</dbReference>
<sequence length="140" mass="15600">MGPISNLLECPEPWYFTTTIAPRRIERQKSTLRISLQKVKPNTWLADLIGRTTADVRTAFEATAAKSAIRLQNLGHFKTAKSVHRNILKMSEIGSPLSDYMGKAINFEEPVDVTDLHNVKVEVQGELPIYTDGSKSSLST</sequence>
<dbReference type="AlphaFoldDB" id="T1GBY7"/>
<proteinExistence type="predicted"/>
<dbReference type="EMBL" id="CAQQ02197078">
    <property type="status" value="NOT_ANNOTATED_CDS"/>
    <property type="molecule type" value="Genomic_DNA"/>
</dbReference>
<accession>T1GBY7</accession>